<comment type="caution">
    <text evidence="1">The sequence shown here is derived from an EMBL/GenBank/DDBJ whole genome shotgun (WGS) entry which is preliminary data.</text>
</comment>
<accession>A0A8I0MV70</accession>
<evidence type="ECO:0000313" key="2">
    <source>
        <dbReference type="Proteomes" id="UP000660708"/>
    </source>
</evidence>
<reference evidence="1 2" key="1">
    <citation type="submission" date="2015-06" db="EMBL/GenBank/DDBJ databases">
        <title>Genome sequence of Pseudoalteromonas peptidolytica.</title>
        <authorList>
            <person name="Xie B.-B."/>
            <person name="Rong J.-C."/>
            <person name="Qin Q.-L."/>
            <person name="Zhang Y.-Z."/>
        </authorList>
    </citation>
    <scope>NUCLEOTIDE SEQUENCE [LARGE SCALE GENOMIC DNA]</scope>
    <source>
        <strain evidence="1 2">F12-50-A1</strain>
    </source>
</reference>
<sequence>MNVAGRLMAATIWFDIQIELKLQDAHHLKQRVFIRRDAVRESDWRLLCRLMLNAR</sequence>
<protein>
    <submittedName>
        <fullName evidence="1">Uncharacterized protein</fullName>
    </submittedName>
</protein>
<gene>
    <name evidence="1" type="ORF">PPEP_a0819</name>
</gene>
<dbReference type="AlphaFoldDB" id="A0A8I0MV70"/>
<organism evidence="1 2">
    <name type="scientific">Pseudoalteromonas peptidolytica F12-50-A1</name>
    <dbReference type="NCBI Taxonomy" id="1315280"/>
    <lineage>
        <taxon>Bacteria</taxon>
        <taxon>Pseudomonadati</taxon>
        <taxon>Pseudomonadota</taxon>
        <taxon>Gammaproteobacteria</taxon>
        <taxon>Alteromonadales</taxon>
        <taxon>Pseudoalteromonadaceae</taxon>
        <taxon>Pseudoalteromonas</taxon>
    </lineage>
</organism>
<dbReference type="Proteomes" id="UP000660708">
    <property type="component" value="Unassembled WGS sequence"/>
</dbReference>
<evidence type="ECO:0000313" key="1">
    <source>
        <dbReference type="EMBL" id="MBE0345850.1"/>
    </source>
</evidence>
<proteinExistence type="predicted"/>
<dbReference type="EMBL" id="AQHF01000020">
    <property type="protein sequence ID" value="MBE0345850.1"/>
    <property type="molecule type" value="Genomic_DNA"/>
</dbReference>
<name>A0A8I0MV70_9GAMM</name>
<keyword evidence="2" id="KW-1185">Reference proteome</keyword>